<reference evidence="9 10" key="1">
    <citation type="submission" date="2020-04" db="EMBL/GenBank/DDBJ databases">
        <title>Plant Genome Project.</title>
        <authorList>
            <person name="Zhang R.-G."/>
        </authorList>
    </citation>
    <scope>NUCLEOTIDE SEQUENCE [LARGE SCALE GENOMIC DNA]</scope>
    <source>
        <strain evidence="9">YNK0</strain>
        <tissue evidence="9">Leaf</tissue>
    </source>
</reference>
<accession>A0A834Z1J1</accession>
<name>A0A834Z1J1_TETSI</name>
<evidence type="ECO:0000256" key="2">
    <source>
        <dbReference type="ARBA" id="ARBA00023015"/>
    </source>
</evidence>
<dbReference type="EMBL" id="JABCRI010000011">
    <property type="protein sequence ID" value="KAF8397620.1"/>
    <property type="molecule type" value="Genomic_DNA"/>
</dbReference>
<keyword evidence="5" id="KW-0539">Nucleus</keyword>
<dbReference type="InterPro" id="IPR016177">
    <property type="entry name" value="DNA-bd_dom_sf"/>
</dbReference>
<feature type="region of interest" description="Disordered" evidence="7">
    <location>
        <begin position="160"/>
        <end position="187"/>
    </location>
</feature>
<feature type="domain" description="AP2/ERF" evidence="8">
    <location>
        <begin position="186"/>
        <end position="242"/>
    </location>
</feature>
<dbReference type="OrthoDB" id="207175at2759"/>
<comment type="similarity">
    <text evidence="6">Belongs to the AP2/ERF transcription factor family. AP2 subfamily.</text>
</comment>
<keyword evidence="3" id="KW-0238">DNA-binding</keyword>
<feature type="domain" description="AP2/ERF" evidence="8">
    <location>
        <begin position="278"/>
        <end position="367"/>
    </location>
</feature>
<dbReference type="GO" id="GO:0003677">
    <property type="term" value="F:DNA binding"/>
    <property type="evidence" value="ECO:0007669"/>
    <property type="project" value="UniProtKB-KW"/>
</dbReference>
<dbReference type="Gene3D" id="3.30.730.10">
    <property type="entry name" value="AP2/ERF domain"/>
    <property type="match status" value="2"/>
</dbReference>
<evidence type="ECO:0000256" key="7">
    <source>
        <dbReference type="SAM" id="MobiDB-lite"/>
    </source>
</evidence>
<dbReference type="FunFam" id="3.30.730.10:FF:000004">
    <property type="entry name" value="AP2-like ethylene-responsive transcription factor"/>
    <property type="match status" value="1"/>
</dbReference>
<dbReference type="Pfam" id="PF00847">
    <property type="entry name" value="AP2"/>
    <property type="match status" value="1"/>
</dbReference>
<keyword evidence="10" id="KW-1185">Reference proteome</keyword>
<feature type="compositionally biased region" description="Low complexity" evidence="7">
    <location>
        <begin position="162"/>
        <end position="172"/>
    </location>
</feature>
<dbReference type="InterPro" id="IPR036955">
    <property type="entry name" value="AP2/ERF_dom_sf"/>
</dbReference>
<feature type="compositionally biased region" description="Polar residues" evidence="7">
    <location>
        <begin position="35"/>
        <end position="56"/>
    </location>
</feature>
<evidence type="ECO:0000256" key="4">
    <source>
        <dbReference type="ARBA" id="ARBA00023163"/>
    </source>
</evidence>
<proteinExistence type="inferred from homology"/>
<evidence type="ECO:0000256" key="6">
    <source>
        <dbReference type="ARBA" id="ARBA00037973"/>
    </source>
</evidence>
<dbReference type="GO" id="GO:0003700">
    <property type="term" value="F:DNA-binding transcription factor activity"/>
    <property type="evidence" value="ECO:0007669"/>
    <property type="project" value="InterPro"/>
</dbReference>
<dbReference type="PANTHER" id="PTHR32467:SF118">
    <property type="entry name" value="ETHYLENE-RESPONSIVE TRANSCRIPTION FACTOR RAP2-7"/>
    <property type="match status" value="1"/>
</dbReference>
<dbReference type="AlphaFoldDB" id="A0A834Z1J1"/>
<sequence>MGGVMLDLNLNDVSADLIRNEDEMVVEKVPEGSGCQMNESGTSNSSIVNAEASSNGGDEDSGSTHAKCGGDLLAFSFDILKKGGSVGTAVAVDDEDDDGGEYNGNLMMQSGFVTRQLFPVSGGGGTGFRPEPYSASSSRPHWVDHSFCQADSGGQPELRVLQQQQQQQPPQQVKKSRRGPRSRSSQYRGVTFYRRTGRWESHIWDCGKQVYLGGFDTAHAAARAYDRAAIKFRGVEADINFNLTDYDEDLKQMRNLTKEEFVHILRRQSTGFSRGSSKYRGVTLHKCGRWEARMGQFLGKKNSWETLFSSMRDNACLQVYISWAIRQRSRSRKGTIQHESPFWFSEIRAYDKAAIKCNGREAVTNFEPSTYEGDIIPDPNNGGSSHNLDLNLGISPPSLTEGSKGNECVVGFQFHHGPYNTPDSRRARMENPPLVTVGGQPPHGLAMASEHPPIWTGGYPSIFPNYVERAIENRMEVGSSMGPSNWAWQMHGNNGNAITQMPLFSTAASSGFSSSTTTASSAAPPPHPLSTYLRYNPSTSPYYYYRS</sequence>
<dbReference type="Proteomes" id="UP000655225">
    <property type="component" value="Unassembled WGS sequence"/>
</dbReference>
<evidence type="ECO:0000259" key="8">
    <source>
        <dbReference type="PROSITE" id="PS51032"/>
    </source>
</evidence>
<evidence type="ECO:0000313" key="10">
    <source>
        <dbReference type="Proteomes" id="UP000655225"/>
    </source>
</evidence>
<comment type="subcellular location">
    <subcellularLocation>
        <location evidence="1">Nucleus</location>
    </subcellularLocation>
</comment>
<feature type="region of interest" description="Disordered" evidence="7">
    <location>
        <begin position="123"/>
        <end position="148"/>
    </location>
</feature>
<dbReference type="GO" id="GO:0005634">
    <property type="term" value="C:nucleus"/>
    <property type="evidence" value="ECO:0007669"/>
    <property type="project" value="UniProtKB-SubCell"/>
</dbReference>
<comment type="caution">
    <text evidence="9">The sequence shown here is derived from an EMBL/GenBank/DDBJ whole genome shotgun (WGS) entry which is preliminary data.</text>
</comment>
<keyword evidence="4" id="KW-0804">Transcription</keyword>
<dbReference type="InterPro" id="IPR001471">
    <property type="entry name" value="AP2/ERF_dom"/>
</dbReference>
<dbReference type="SUPFAM" id="SSF54171">
    <property type="entry name" value="DNA-binding domain"/>
    <property type="match status" value="1"/>
</dbReference>
<dbReference type="CDD" id="cd00018">
    <property type="entry name" value="AP2"/>
    <property type="match status" value="2"/>
</dbReference>
<protein>
    <recommendedName>
        <fullName evidence="8">AP2/ERF domain-containing protein</fullName>
    </recommendedName>
</protein>
<dbReference type="OMA" id="QPIFWRN"/>
<gene>
    <name evidence="9" type="ORF">HHK36_016540</name>
</gene>
<dbReference type="SMART" id="SM00380">
    <property type="entry name" value="AP2"/>
    <property type="match status" value="2"/>
</dbReference>
<dbReference type="PROSITE" id="PS51032">
    <property type="entry name" value="AP2_ERF"/>
    <property type="match status" value="2"/>
</dbReference>
<evidence type="ECO:0000256" key="1">
    <source>
        <dbReference type="ARBA" id="ARBA00004123"/>
    </source>
</evidence>
<evidence type="ECO:0000313" key="9">
    <source>
        <dbReference type="EMBL" id="KAF8397620.1"/>
    </source>
</evidence>
<feature type="region of interest" description="Disordered" evidence="7">
    <location>
        <begin position="31"/>
        <end position="64"/>
    </location>
</feature>
<organism evidence="9 10">
    <name type="scientific">Tetracentron sinense</name>
    <name type="common">Spur-leaf</name>
    <dbReference type="NCBI Taxonomy" id="13715"/>
    <lineage>
        <taxon>Eukaryota</taxon>
        <taxon>Viridiplantae</taxon>
        <taxon>Streptophyta</taxon>
        <taxon>Embryophyta</taxon>
        <taxon>Tracheophyta</taxon>
        <taxon>Spermatophyta</taxon>
        <taxon>Magnoliopsida</taxon>
        <taxon>Trochodendrales</taxon>
        <taxon>Trochodendraceae</taxon>
        <taxon>Tetracentron</taxon>
    </lineage>
</organism>
<dbReference type="PRINTS" id="PR00367">
    <property type="entry name" value="ETHRSPELEMNT"/>
</dbReference>
<dbReference type="PANTHER" id="PTHR32467">
    <property type="entry name" value="AP2-LIKE ETHYLENE-RESPONSIVE TRANSCRIPTION FACTOR"/>
    <property type="match status" value="1"/>
</dbReference>
<evidence type="ECO:0000256" key="3">
    <source>
        <dbReference type="ARBA" id="ARBA00023125"/>
    </source>
</evidence>
<evidence type="ECO:0000256" key="5">
    <source>
        <dbReference type="ARBA" id="ARBA00023242"/>
    </source>
</evidence>
<keyword evidence="2" id="KW-0805">Transcription regulation</keyword>